<dbReference type="InterPro" id="IPR025497">
    <property type="entry name" value="PatA-like_N"/>
</dbReference>
<name>A0A9X3J3U5_9BACT</name>
<evidence type="ECO:0000256" key="1">
    <source>
        <dbReference type="SAM" id="MobiDB-lite"/>
    </source>
</evidence>
<dbReference type="Pfam" id="PF14332">
    <property type="entry name" value="DUF4388"/>
    <property type="match status" value="1"/>
</dbReference>
<feature type="region of interest" description="Disordered" evidence="1">
    <location>
        <begin position="42"/>
        <end position="62"/>
    </location>
</feature>
<evidence type="ECO:0000313" key="4">
    <source>
        <dbReference type="Proteomes" id="UP001150924"/>
    </source>
</evidence>
<dbReference type="EMBL" id="JAPNKE010000002">
    <property type="protein sequence ID" value="MCY1014141.1"/>
    <property type="molecule type" value="Genomic_DNA"/>
</dbReference>
<feature type="domain" description="PatA-like N-terminal" evidence="2">
    <location>
        <begin position="4"/>
        <end position="47"/>
    </location>
</feature>
<sequence>MHVDAVYHALRWSAGQFEFRALPVEMRDQIGTSTTAVLMEGARRMDEGSREEGVELPEGDLL</sequence>
<evidence type="ECO:0000313" key="3">
    <source>
        <dbReference type="EMBL" id="MCY1014141.1"/>
    </source>
</evidence>
<reference evidence="3" key="1">
    <citation type="submission" date="2022-11" db="EMBL/GenBank/DDBJ databases">
        <title>Minimal conservation of predation-associated metabolite biosynthetic gene clusters underscores biosynthetic potential of Myxococcota including descriptions for ten novel species: Archangium lansinium sp. nov., Myxococcus landrumus sp. nov., Nannocystis bai.</title>
        <authorList>
            <person name="Ahearne A."/>
            <person name="Stevens C."/>
            <person name="Phillips K."/>
        </authorList>
    </citation>
    <scope>NUCLEOTIDE SEQUENCE</scope>
    <source>
        <strain evidence="3">Na p29</strain>
    </source>
</reference>
<protein>
    <submittedName>
        <fullName evidence="3">DUF4388 domain-containing protein</fullName>
    </submittedName>
</protein>
<proteinExistence type="predicted"/>
<dbReference type="Proteomes" id="UP001150924">
    <property type="component" value="Unassembled WGS sequence"/>
</dbReference>
<gene>
    <name evidence="3" type="ORF">OV079_53240</name>
</gene>
<organism evidence="3 4">
    <name type="scientific">Nannocystis pusilla</name>
    <dbReference type="NCBI Taxonomy" id="889268"/>
    <lineage>
        <taxon>Bacteria</taxon>
        <taxon>Pseudomonadati</taxon>
        <taxon>Myxococcota</taxon>
        <taxon>Polyangia</taxon>
        <taxon>Nannocystales</taxon>
        <taxon>Nannocystaceae</taxon>
        <taxon>Nannocystis</taxon>
    </lineage>
</organism>
<comment type="caution">
    <text evidence="3">The sequence shown here is derived from an EMBL/GenBank/DDBJ whole genome shotgun (WGS) entry which is preliminary data.</text>
</comment>
<feature type="compositionally biased region" description="Basic and acidic residues" evidence="1">
    <location>
        <begin position="42"/>
        <end position="53"/>
    </location>
</feature>
<accession>A0A9X3J3U5</accession>
<dbReference type="AlphaFoldDB" id="A0A9X3J3U5"/>
<evidence type="ECO:0000259" key="2">
    <source>
        <dbReference type="Pfam" id="PF14332"/>
    </source>
</evidence>
<dbReference type="RefSeq" id="WP_267778865.1">
    <property type="nucleotide sequence ID" value="NZ_JAPNKE010000002.1"/>
</dbReference>
<keyword evidence="4" id="KW-1185">Reference proteome</keyword>